<dbReference type="EMBL" id="CACRXK020000534">
    <property type="protein sequence ID" value="CAB3982702.1"/>
    <property type="molecule type" value="Genomic_DNA"/>
</dbReference>
<dbReference type="SUPFAM" id="SSF52833">
    <property type="entry name" value="Thioredoxin-like"/>
    <property type="match status" value="1"/>
</dbReference>
<dbReference type="PANTHER" id="PTHR12211">
    <property type="entry name" value="ENDOPLASMIC RETICULUM PROTEIN ERP29"/>
    <property type="match status" value="1"/>
</dbReference>
<dbReference type="CDD" id="cd00238">
    <property type="entry name" value="ERp29c"/>
    <property type="match status" value="1"/>
</dbReference>
<dbReference type="InterPro" id="IPR036356">
    <property type="entry name" value="ERp29_C_sf"/>
</dbReference>
<dbReference type="AlphaFoldDB" id="A0A7D9HHM7"/>
<dbReference type="Pfam" id="PF07912">
    <property type="entry name" value="ERp29_N"/>
    <property type="match status" value="1"/>
</dbReference>
<dbReference type="InterPro" id="IPR036249">
    <property type="entry name" value="Thioredoxin-like_sf"/>
</dbReference>
<gene>
    <name evidence="1" type="ORF">PACLA_8A068520</name>
</gene>
<organism evidence="1 2">
    <name type="scientific">Paramuricea clavata</name>
    <name type="common">Red gorgonian</name>
    <name type="synonym">Violescent sea-whip</name>
    <dbReference type="NCBI Taxonomy" id="317549"/>
    <lineage>
        <taxon>Eukaryota</taxon>
        <taxon>Metazoa</taxon>
        <taxon>Cnidaria</taxon>
        <taxon>Anthozoa</taxon>
        <taxon>Octocorallia</taxon>
        <taxon>Malacalcyonacea</taxon>
        <taxon>Plexauridae</taxon>
        <taxon>Paramuricea</taxon>
    </lineage>
</organism>
<protein>
    <submittedName>
        <fullName evidence="1">Endoplasmic reticulum resident 29-like</fullName>
    </submittedName>
</protein>
<dbReference type="Gene3D" id="3.40.30.10">
    <property type="entry name" value="Glutaredoxin"/>
    <property type="match status" value="1"/>
</dbReference>
<proteinExistence type="predicted"/>
<dbReference type="InterPro" id="IPR016855">
    <property type="entry name" value="ERp29"/>
</dbReference>
<comment type="caution">
    <text evidence="1">The sequence shown here is derived from an EMBL/GenBank/DDBJ whole genome shotgun (WGS) entry which is preliminary data.</text>
</comment>
<dbReference type="GO" id="GO:0009306">
    <property type="term" value="P:protein secretion"/>
    <property type="evidence" value="ECO:0007669"/>
    <property type="project" value="InterPro"/>
</dbReference>
<dbReference type="GO" id="GO:0005788">
    <property type="term" value="C:endoplasmic reticulum lumen"/>
    <property type="evidence" value="ECO:0007669"/>
    <property type="project" value="InterPro"/>
</dbReference>
<name>A0A7D9HHM7_PARCT</name>
<sequence length="249" mass="28439">MESLQSFYILVLLGNIFPSAVIAARGVVPLDSLTFDKVIRNHKVVLVKFDKQYAYGEKEDEFKKFAEQAATQSDLLVAEVGVSEYGEKENDDLRERFGVSKDDYPVFKLFKQGQKEAIDYTQSVTSEDLARFVRLESGLWLGKPNTLESFDKLVVEFLKADQDKYDDFIAKAEEAMNVVEEKDQLTAKMYVSTMKKIKEKGVEFVSSETARVNKLLNEKVSDAKKAMFKSRLDILASFTDYLKKDKDEL</sequence>
<reference evidence="1" key="1">
    <citation type="submission" date="2020-04" db="EMBL/GenBank/DDBJ databases">
        <authorList>
            <person name="Alioto T."/>
            <person name="Alioto T."/>
            <person name="Gomez Garrido J."/>
        </authorList>
    </citation>
    <scope>NUCLEOTIDE SEQUENCE</scope>
    <source>
        <strain evidence="1">A484AB</strain>
    </source>
</reference>
<evidence type="ECO:0000313" key="2">
    <source>
        <dbReference type="Proteomes" id="UP001152795"/>
    </source>
</evidence>
<dbReference type="InterPro" id="IPR011679">
    <property type="entry name" value="ERp29_C"/>
</dbReference>
<dbReference type="InterPro" id="IPR012883">
    <property type="entry name" value="ERp29_N"/>
</dbReference>
<dbReference type="FunFam" id="3.40.30.10:FF:000133">
    <property type="entry name" value="Endoplasmic reticulum resident protein 29"/>
    <property type="match status" value="1"/>
</dbReference>
<dbReference type="OrthoDB" id="417262at2759"/>
<dbReference type="PANTHER" id="PTHR12211:SF0">
    <property type="entry name" value="ENDOPLASMIC RETICULUM RESIDENT PROTEIN 29"/>
    <property type="match status" value="1"/>
</dbReference>
<evidence type="ECO:0000313" key="1">
    <source>
        <dbReference type="EMBL" id="CAB3982702.1"/>
    </source>
</evidence>
<dbReference type="SUPFAM" id="SSF47933">
    <property type="entry name" value="ERP29 C domain-like"/>
    <property type="match status" value="1"/>
</dbReference>
<dbReference type="Pfam" id="PF07749">
    <property type="entry name" value="ERp29"/>
    <property type="match status" value="1"/>
</dbReference>
<dbReference type="Gene3D" id="1.20.1150.12">
    <property type="entry name" value="Endoplasmic reticulum resident protein 29, C-terminal domain"/>
    <property type="match status" value="1"/>
</dbReference>
<dbReference type="Proteomes" id="UP001152795">
    <property type="component" value="Unassembled WGS sequence"/>
</dbReference>
<keyword evidence="2" id="KW-1185">Reference proteome</keyword>
<accession>A0A7D9HHM7</accession>